<dbReference type="Gene3D" id="3.40.50.10310">
    <property type="entry name" value="Creatininase"/>
    <property type="match status" value="1"/>
</dbReference>
<feature type="signal peptide" evidence="6">
    <location>
        <begin position="1"/>
        <end position="21"/>
    </location>
</feature>
<dbReference type="Proteomes" id="UP000324974">
    <property type="component" value="Chromosome"/>
</dbReference>
<evidence type="ECO:0000256" key="5">
    <source>
        <dbReference type="ARBA" id="ARBA00024029"/>
    </source>
</evidence>
<dbReference type="OrthoDB" id="9801445at2"/>
<evidence type="ECO:0000313" key="8">
    <source>
        <dbReference type="Proteomes" id="UP000324974"/>
    </source>
</evidence>
<evidence type="ECO:0000256" key="6">
    <source>
        <dbReference type="SAM" id="SignalP"/>
    </source>
</evidence>
<accession>A0A5C1AMW0</accession>
<proteinExistence type="inferred from homology"/>
<reference evidence="8" key="1">
    <citation type="submission" date="2019-08" db="EMBL/GenBank/DDBJ databases">
        <title>Limnoglobus roseus gen. nov., sp. nov., a novel freshwater planctomycete with a giant genome from the family Gemmataceae.</title>
        <authorList>
            <person name="Kulichevskaya I.S."/>
            <person name="Naumoff D.G."/>
            <person name="Miroshnikov K."/>
            <person name="Ivanova A."/>
            <person name="Philippov D.A."/>
            <person name="Hakobyan A."/>
            <person name="Rijpstra I.C."/>
            <person name="Sinninghe Damste J.S."/>
            <person name="Liesack W."/>
            <person name="Dedysh S.N."/>
        </authorList>
    </citation>
    <scope>NUCLEOTIDE SEQUENCE [LARGE SCALE GENOMIC DNA]</scope>
    <source>
        <strain evidence="8">PX52</strain>
    </source>
</reference>
<keyword evidence="3" id="KW-0378">Hydrolase</keyword>
<keyword evidence="6" id="KW-0732">Signal</keyword>
<name>A0A5C1AMW0_9BACT</name>
<dbReference type="PANTHER" id="PTHR35005:SF1">
    <property type="entry name" value="2-AMINO-5-FORMYLAMINO-6-RIBOSYLAMINOPYRIMIDIN-4(3H)-ONE 5'-MONOPHOSPHATE DEFORMYLASE"/>
    <property type="match status" value="1"/>
</dbReference>
<dbReference type="InterPro" id="IPR003785">
    <property type="entry name" value="Creatininase/forma_Hydrolase"/>
</dbReference>
<evidence type="ECO:0000256" key="1">
    <source>
        <dbReference type="ARBA" id="ARBA00001947"/>
    </source>
</evidence>
<protein>
    <submittedName>
        <fullName evidence="7">Creatininase</fullName>
    </submittedName>
</protein>
<dbReference type="EMBL" id="CP042425">
    <property type="protein sequence ID" value="QEL19477.1"/>
    <property type="molecule type" value="Genomic_DNA"/>
</dbReference>
<dbReference type="InterPro" id="IPR024087">
    <property type="entry name" value="Creatininase-like_sf"/>
</dbReference>
<keyword evidence="2" id="KW-0479">Metal-binding</keyword>
<evidence type="ECO:0000256" key="3">
    <source>
        <dbReference type="ARBA" id="ARBA00022801"/>
    </source>
</evidence>
<dbReference type="GO" id="GO:0046872">
    <property type="term" value="F:metal ion binding"/>
    <property type="evidence" value="ECO:0007669"/>
    <property type="project" value="UniProtKB-KW"/>
</dbReference>
<keyword evidence="4" id="KW-0862">Zinc</keyword>
<dbReference type="GO" id="GO:0009231">
    <property type="term" value="P:riboflavin biosynthetic process"/>
    <property type="evidence" value="ECO:0007669"/>
    <property type="project" value="TreeGrafter"/>
</dbReference>
<dbReference type="RefSeq" id="WP_149113861.1">
    <property type="nucleotide sequence ID" value="NZ_CP042425.1"/>
</dbReference>
<dbReference type="PANTHER" id="PTHR35005">
    <property type="entry name" value="3-DEHYDRO-SCYLLO-INOSOSE HYDROLASE"/>
    <property type="match status" value="1"/>
</dbReference>
<dbReference type="GO" id="GO:0016811">
    <property type="term" value="F:hydrolase activity, acting on carbon-nitrogen (but not peptide) bonds, in linear amides"/>
    <property type="evidence" value="ECO:0007669"/>
    <property type="project" value="TreeGrafter"/>
</dbReference>
<evidence type="ECO:0000256" key="2">
    <source>
        <dbReference type="ARBA" id="ARBA00022723"/>
    </source>
</evidence>
<keyword evidence="8" id="KW-1185">Reference proteome</keyword>
<dbReference type="KEGG" id="lrs:PX52LOC_06550"/>
<dbReference type="Pfam" id="PF02633">
    <property type="entry name" value="Creatininase"/>
    <property type="match status" value="1"/>
</dbReference>
<organism evidence="7 8">
    <name type="scientific">Limnoglobus roseus</name>
    <dbReference type="NCBI Taxonomy" id="2598579"/>
    <lineage>
        <taxon>Bacteria</taxon>
        <taxon>Pseudomonadati</taxon>
        <taxon>Planctomycetota</taxon>
        <taxon>Planctomycetia</taxon>
        <taxon>Gemmatales</taxon>
        <taxon>Gemmataceae</taxon>
        <taxon>Limnoglobus</taxon>
    </lineage>
</organism>
<feature type="chain" id="PRO_5022816945" evidence="6">
    <location>
        <begin position="22"/>
        <end position="278"/>
    </location>
</feature>
<dbReference type="SUPFAM" id="SSF102215">
    <property type="entry name" value="Creatininase"/>
    <property type="match status" value="1"/>
</dbReference>
<evidence type="ECO:0000313" key="7">
    <source>
        <dbReference type="EMBL" id="QEL19477.1"/>
    </source>
</evidence>
<comment type="similarity">
    <text evidence="5">Belongs to the creatininase superfamily.</text>
</comment>
<sequence length="278" mass="30609">MSRLPAILLTLAATAALFARSDVPVGRDAPRPITTHETVFVEEMTWMEVRDAIKGGKTTVIVPTGGVEQNGPYLVTGKHNFITRTVAEAIAKKLGKTLVAPVVPFVPEGDIDPPTDHMQYPGTISVRESTFERLLTDICASFRTHGFREIVMIGDSGGNQTGMEAVARRLNAKWNGKTARVHYIPEFYDEPDFDEWLEKHGILEEPEGLHDDYATSATLAAIDPTLIRAKQRQAAGKFRINGVDLAPVEKAAEWGRKIIALRAETTATAIRRELAKPR</sequence>
<dbReference type="AlphaFoldDB" id="A0A5C1AMW0"/>
<gene>
    <name evidence="7" type="ORF">PX52LOC_06550</name>
</gene>
<evidence type="ECO:0000256" key="4">
    <source>
        <dbReference type="ARBA" id="ARBA00022833"/>
    </source>
</evidence>
<comment type="cofactor">
    <cofactor evidence="1">
        <name>Zn(2+)</name>
        <dbReference type="ChEBI" id="CHEBI:29105"/>
    </cofactor>
</comment>